<dbReference type="Pfam" id="PF00535">
    <property type="entry name" value="Glycos_transf_2"/>
    <property type="match status" value="1"/>
</dbReference>
<keyword evidence="7 13" id="KW-0812">Transmembrane</keyword>
<evidence type="ECO:0000256" key="2">
    <source>
        <dbReference type="ARBA" id="ARBA00004922"/>
    </source>
</evidence>
<dbReference type="InterPro" id="IPR001173">
    <property type="entry name" value="Glyco_trans_2-like"/>
</dbReference>
<sequence>MEQYSWAFLIGLGLLFGLVAFLISWGISPLVTCWWMKIAPSHRSENIFVDPKATPNGYKRFPSLNTDQPEVTLSVIVPAFNEEQRLRKMMNQAVAYLSKRHNDDPTFTFEIIVVDDGSTDQTSTIALRYTNQYSAALVRLLKLNGNHGKGGAVCKGMLRARGKYLLMADADGATDFPDLERLERGMNAIENNELGIVVGSRAYLMEESLAERSLLRSFLMHGFHFLVDLLCVKGINDTQCGFKLFSRKAAQFVFTNQHIQRWAFDCELLYLANSAGIPVKEEAVKWKEVEGTKLNVAIASLQMLRDLVLIRVCYATGIWKADYRDILGTTK</sequence>
<proteinExistence type="inferred from homology"/>
<evidence type="ECO:0000256" key="12">
    <source>
        <dbReference type="ARBA" id="ARBA00045097"/>
    </source>
</evidence>
<comment type="subcellular location">
    <subcellularLocation>
        <location evidence="1">Endoplasmic reticulum membrane</location>
        <topology evidence="1">Single-pass membrane protein</topology>
    </subcellularLocation>
</comment>
<dbReference type="CDD" id="cd04188">
    <property type="entry name" value="DPG_synthase"/>
    <property type="match status" value="1"/>
</dbReference>
<evidence type="ECO:0000313" key="15">
    <source>
        <dbReference type="EMBL" id="CAE0435860.1"/>
    </source>
</evidence>
<keyword evidence="8" id="KW-0256">Endoplasmic reticulum</keyword>
<evidence type="ECO:0000256" key="6">
    <source>
        <dbReference type="ARBA" id="ARBA00022679"/>
    </source>
</evidence>
<gene>
    <name evidence="15" type="ORF">ASTO00021_LOCUS6139</name>
</gene>
<dbReference type="GO" id="GO:0005789">
    <property type="term" value="C:endoplasmic reticulum membrane"/>
    <property type="evidence" value="ECO:0007669"/>
    <property type="project" value="UniProtKB-SubCell"/>
</dbReference>
<evidence type="ECO:0000256" key="13">
    <source>
        <dbReference type="SAM" id="Phobius"/>
    </source>
</evidence>
<keyword evidence="6" id="KW-0808">Transferase</keyword>
<dbReference type="GO" id="GO:0004581">
    <property type="term" value="F:dolichyl-phosphate beta-glucosyltransferase activity"/>
    <property type="evidence" value="ECO:0007669"/>
    <property type="project" value="UniProtKB-EC"/>
</dbReference>
<evidence type="ECO:0000256" key="9">
    <source>
        <dbReference type="ARBA" id="ARBA00022968"/>
    </source>
</evidence>
<evidence type="ECO:0000259" key="14">
    <source>
        <dbReference type="Pfam" id="PF00535"/>
    </source>
</evidence>
<keyword evidence="9" id="KW-0735">Signal-anchor</keyword>
<organism evidence="15">
    <name type="scientific">Aplanochytrium stocchinoi</name>
    <dbReference type="NCBI Taxonomy" id="215587"/>
    <lineage>
        <taxon>Eukaryota</taxon>
        <taxon>Sar</taxon>
        <taxon>Stramenopiles</taxon>
        <taxon>Bigyra</taxon>
        <taxon>Labyrinthulomycetes</taxon>
        <taxon>Thraustochytrida</taxon>
        <taxon>Thraustochytriidae</taxon>
        <taxon>Aplanochytrium</taxon>
    </lineage>
</organism>
<evidence type="ECO:0000256" key="1">
    <source>
        <dbReference type="ARBA" id="ARBA00004389"/>
    </source>
</evidence>
<feature type="domain" description="Glycosyltransferase 2-like" evidence="14">
    <location>
        <begin position="74"/>
        <end position="251"/>
    </location>
</feature>
<dbReference type="GO" id="GO:0006487">
    <property type="term" value="P:protein N-linked glycosylation"/>
    <property type="evidence" value="ECO:0007669"/>
    <property type="project" value="TreeGrafter"/>
</dbReference>
<dbReference type="PANTHER" id="PTHR10859:SF91">
    <property type="entry name" value="DOLICHYL-PHOSPHATE BETA-GLUCOSYLTRANSFERASE"/>
    <property type="match status" value="1"/>
</dbReference>
<keyword evidence="11 13" id="KW-0472">Membrane</keyword>
<comment type="pathway">
    <text evidence="2">Protein modification; protein glycosylation.</text>
</comment>
<keyword evidence="5" id="KW-0328">Glycosyltransferase</keyword>
<dbReference type="AlphaFoldDB" id="A0A7S3PGQ5"/>
<accession>A0A7S3PGQ5</accession>
<evidence type="ECO:0000256" key="11">
    <source>
        <dbReference type="ARBA" id="ARBA00023136"/>
    </source>
</evidence>
<evidence type="ECO:0000256" key="7">
    <source>
        <dbReference type="ARBA" id="ARBA00022692"/>
    </source>
</evidence>
<comment type="similarity">
    <text evidence="3">Belongs to the glycosyltransferase 2 family.</text>
</comment>
<evidence type="ECO:0000256" key="4">
    <source>
        <dbReference type="ARBA" id="ARBA00012583"/>
    </source>
</evidence>
<dbReference type="EMBL" id="HBIN01008289">
    <property type="protein sequence ID" value="CAE0435860.1"/>
    <property type="molecule type" value="Transcribed_RNA"/>
</dbReference>
<dbReference type="Gene3D" id="3.90.550.10">
    <property type="entry name" value="Spore Coat Polysaccharide Biosynthesis Protein SpsA, Chain A"/>
    <property type="match status" value="1"/>
</dbReference>
<dbReference type="InterPro" id="IPR035518">
    <property type="entry name" value="DPG_synthase"/>
</dbReference>
<comment type="catalytic activity">
    <reaction evidence="12">
        <text>a di-trans,poly-cis-dolichyl phosphate + UDP-alpha-D-glucose = a di-trans,poly-cis-dolichyl beta-D-glucosyl phosphate + UDP</text>
        <dbReference type="Rhea" id="RHEA:15401"/>
        <dbReference type="Rhea" id="RHEA-COMP:19498"/>
        <dbReference type="Rhea" id="RHEA-COMP:19502"/>
        <dbReference type="ChEBI" id="CHEBI:57525"/>
        <dbReference type="ChEBI" id="CHEBI:57683"/>
        <dbReference type="ChEBI" id="CHEBI:58223"/>
        <dbReference type="ChEBI" id="CHEBI:58885"/>
        <dbReference type="EC" id="2.4.1.117"/>
    </reaction>
    <physiologicalReaction direction="left-to-right" evidence="12">
        <dbReference type="Rhea" id="RHEA:15402"/>
    </physiologicalReaction>
</comment>
<dbReference type="PANTHER" id="PTHR10859">
    <property type="entry name" value="GLYCOSYL TRANSFERASE"/>
    <property type="match status" value="1"/>
</dbReference>
<protein>
    <recommendedName>
        <fullName evidence="4">dolichyl-phosphate beta-glucosyltransferase</fullName>
        <ecNumber evidence="4">2.4.1.117</ecNumber>
    </recommendedName>
</protein>
<evidence type="ECO:0000256" key="3">
    <source>
        <dbReference type="ARBA" id="ARBA00006739"/>
    </source>
</evidence>
<dbReference type="EC" id="2.4.1.117" evidence="4"/>
<evidence type="ECO:0000256" key="5">
    <source>
        <dbReference type="ARBA" id="ARBA00022676"/>
    </source>
</evidence>
<keyword evidence="10 13" id="KW-1133">Transmembrane helix</keyword>
<evidence type="ECO:0000256" key="10">
    <source>
        <dbReference type="ARBA" id="ARBA00022989"/>
    </source>
</evidence>
<name>A0A7S3PGQ5_9STRA</name>
<dbReference type="InterPro" id="IPR029044">
    <property type="entry name" value="Nucleotide-diphossugar_trans"/>
</dbReference>
<feature type="transmembrane region" description="Helical" evidence="13">
    <location>
        <begin position="6"/>
        <end position="27"/>
    </location>
</feature>
<dbReference type="SUPFAM" id="SSF53448">
    <property type="entry name" value="Nucleotide-diphospho-sugar transferases"/>
    <property type="match status" value="1"/>
</dbReference>
<evidence type="ECO:0000256" key="8">
    <source>
        <dbReference type="ARBA" id="ARBA00022824"/>
    </source>
</evidence>
<reference evidence="15" key="1">
    <citation type="submission" date="2021-01" db="EMBL/GenBank/DDBJ databases">
        <authorList>
            <person name="Corre E."/>
            <person name="Pelletier E."/>
            <person name="Niang G."/>
            <person name="Scheremetjew M."/>
            <person name="Finn R."/>
            <person name="Kale V."/>
            <person name="Holt S."/>
            <person name="Cochrane G."/>
            <person name="Meng A."/>
            <person name="Brown T."/>
            <person name="Cohen L."/>
        </authorList>
    </citation>
    <scope>NUCLEOTIDE SEQUENCE</scope>
    <source>
        <strain evidence="15">GSBS06</strain>
    </source>
</reference>